<dbReference type="PIRSF" id="PIRSF005902">
    <property type="entry name" value="DNase_TatD"/>
    <property type="match status" value="1"/>
</dbReference>
<evidence type="ECO:0000313" key="4">
    <source>
        <dbReference type="Proteomes" id="UP001501337"/>
    </source>
</evidence>
<name>A0ABP7NGJ3_9GAMM</name>
<dbReference type="Pfam" id="PF01026">
    <property type="entry name" value="TatD_DNase"/>
    <property type="match status" value="1"/>
</dbReference>
<dbReference type="PANTHER" id="PTHR46124:SF3">
    <property type="entry name" value="HYDROLASE"/>
    <property type="match status" value="1"/>
</dbReference>
<dbReference type="GO" id="GO:0016787">
    <property type="term" value="F:hydrolase activity"/>
    <property type="evidence" value="ECO:0007669"/>
    <property type="project" value="UniProtKB-KW"/>
</dbReference>
<reference evidence="4" key="1">
    <citation type="journal article" date="2019" name="Int. J. Syst. Evol. Microbiol.">
        <title>The Global Catalogue of Microorganisms (GCM) 10K type strain sequencing project: providing services to taxonomists for standard genome sequencing and annotation.</title>
        <authorList>
            <consortium name="The Broad Institute Genomics Platform"/>
            <consortium name="The Broad Institute Genome Sequencing Center for Infectious Disease"/>
            <person name="Wu L."/>
            <person name="Ma J."/>
        </authorList>
    </citation>
    <scope>NUCLEOTIDE SEQUENCE [LARGE SCALE GENOMIC DNA]</scope>
    <source>
        <strain evidence="4">JCM 17555</strain>
    </source>
</reference>
<dbReference type="PANTHER" id="PTHR46124">
    <property type="entry name" value="D-AMINOACYL-TRNA DEACYLASE"/>
    <property type="match status" value="1"/>
</dbReference>
<protein>
    <submittedName>
        <fullName evidence="3">TatD family hydrolase</fullName>
    </submittedName>
</protein>
<sequence length="275" mass="30130">MLVDAHCHLDFDELAAYRARAGICHGAGHPGSMASDKAREVSLETLIERTPDAYVVPSIGKDNWQRVSNLAAANDNIHAAYGIHPWWAHEHGEADIKALASWLERDDCVALGEVGLDATIELSSEEQQALLKPQLQLAADLGKPVMLHSVKTHEDMLRLLKAIGLRRGMVHAFSGSFEQGEQFIRQGLMLGISGIITYDRARKTRDAVARLPIDSLLLESDAPSMPVCGHQGEVNTPERLMDTAKSLAELRGCEVEEIVEQTARNSVRLFGPFPA</sequence>
<dbReference type="Proteomes" id="UP001501337">
    <property type="component" value="Unassembled WGS sequence"/>
</dbReference>
<proteinExistence type="inferred from homology"/>
<dbReference type="RefSeq" id="WP_344802051.1">
    <property type="nucleotide sequence ID" value="NZ_BAABBO010000001.1"/>
</dbReference>
<dbReference type="SUPFAM" id="SSF51556">
    <property type="entry name" value="Metallo-dependent hydrolases"/>
    <property type="match status" value="1"/>
</dbReference>
<comment type="similarity">
    <text evidence="1">Belongs to the metallo-dependent hydrolases superfamily. TatD-type hydrolase family.</text>
</comment>
<dbReference type="EMBL" id="BAABBO010000001">
    <property type="protein sequence ID" value="GAA3945010.1"/>
    <property type="molecule type" value="Genomic_DNA"/>
</dbReference>
<dbReference type="InterPro" id="IPR018228">
    <property type="entry name" value="DNase_TatD-rel_CS"/>
</dbReference>
<dbReference type="Gene3D" id="3.20.20.140">
    <property type="entry name" value="Metal-dependent hydrolases"/>
    <property type="match status" value="1"/>
</dbReference>
<evidence type="ECO:0000256" key="2">
    <source>
        <dbReference type="ARBA" id="ARBA00022801"/>
    </source>
</evidence>
<evidence type="ECO:0000256" key="1">
    <source>
        <dbReference type="ARBA" id="ARBA00009275"/>
    </source>
</evidence>
<keyword evidence="4" id="KW-1185">Reference proteome</keyword>
<dbReference type="InterPro" id="IPR001130">
    <property type="entry name" value="TatD-like"/>
</dbReference>
<organism evidence="3 4">
    <name type="scientific">Allohahella marinimesophila</name>
    <dbReference type="NCBI Taxonomy" id="1054972"/>
    <lineage>
        <taxon>Bacteria</taxon>
        <taxon>Pseudomonadati</taxon>
        <taxon>Pseudomonadota</taxon>
        <taxon>Gammaproteobacteria</taxon>
        <taxon>Oceanospirillales</taxon>
        <taxon>Hahellaceae</taxon>
        <taxon>Allohahella</taxon>
    </lineage>
</organism>
<dbReference type="PROSITE" id="PS01137">
    <property type="entry name" value="TATD_1"/>
    <property type="match status" value="1"/>
</dbReference>
<gene>
    <name evidence="3" type="ORF">GCM10022278_00250</name>
</gene>
<evidence type="ECO:0000313" key="3">
    <source>
        <dbReference type="EMBL" id="GAA3945010.1"/>
    </source>
</evidence>
<dbReference type="CDD" id="cd01310">
    <property type="entry name" value="TatD_DNAse"/>
    <property type="match status" value="1"/>
</dbReference>
<dbReference type="InterPro" id="IPR032466">
    <property type="entry name" value="Metal_Hydrolase"/>
</dbReference>
<comment type="caution">
    <text evidence="3">The sequence shown here is derived from an EMBL/GenBank/DDBJ whole genome shotgun (WGS) entry which is preliminary data.</text>
</comment>
<accession>A0ABP7NGJ3</accession>
<keyword evidence="2 3" id="KW-0378">Hydrolase</keyword>